<dbReference type="RefSeq" id="WP_012200710.1">
    <property type="nucleotide sequence ID" value="NC_010001.1"/>
</dbReference>
<keyword evidence="4 10" id="KW-1003">Cell membrane</keyword>
<feature type="transmembrane region" description="Helical" evidence="10">
    <location>
        <begin position="6"/>
        <end position="25"/>
    </location>
</feature>
<evidence type="ECO:0000256" key="9">
    <source>
        <dbReference type="NCBIfam" id="TIGR01400"/>
    </source>
</evidence>
<evidence type="ECO:0000256" key="8">
    <source>
        <dbReference type="ARBA" id="ARBA00023143"/>
    </source>
</evidence>
<proteinExistence type="inferred from homology"/>
<feature type="transmembrane region" description="Helical" evidence="10">
    <location>
        <begin position="62"/>
        <end position="88"/>
    </location>
</feature>
<dbReference type="PANTHER" id="PTHR30065:SF1">
    <property type="entry name" value="SURFACE PRESENTATION OF ANTIGENS PROTEIN SPAR"/>
    <property type="match status" value="1"/>
</dbReference>
<dbReference type="GO" id="GO:0006605">
    <property type="term" value="P:protein targeting"/>
    <property type="evidence" value="ECO:0007669"/>
    <property type="project" value="UniProtKB-UniRule"/>
</dbReference>
<evidence type="ECO:0000313" key="11">
    <source>
        <dbReference type="EMBL" id="ABX43058.1"/>
    </source>
</evidence>
<dbReference type="KEGG" id="cpy:Cphy_2697"/>
<keyword evidence="7 10" id="KW-0472">Membrane</keyword>
<keyword evidence="5 10" id="KW-0812">Transmembrane</keyword>
<evidence type="ECO:0000256" key="2">
    <source>
        <dbReference type="ARBA" id="ARBA00009772"/>
    </source>
</evidence>
<dbReference type="PANTHER" id="PTHR30065">
    <property type="entry name" value="FLAGELLAR BIOSYNTHETIC PROTEIN FLIR"/>
    <property type="match status" value="1"/>
</dbReference>
<name>A9KNE1_LACP7</name>
<dbReference type="EMBL" id="CP000885">
    <property type="protein sequence ID" value="ABX43058.1"/>
    <property type="molecule type" value="Genomic_DNA"/>
</dbReference>
<evidence type="ECO:0000256" key="1">
    <source>
        <dbReference type="ARBA" id="ARBA00002578"/>
    </source>
</evidence>
<dbReference type="eggNOG" id="COG1684">
    <property type="taxonomic scope" value="Bacteria"/>
</dbReference>
<keyword evidence="11" id="KW-0966">Cell projection</keyword>
<keyword evidence="6 10" id="KW-1133">Transmembrane helix</keyword>
<dbReference type="InterPro" id="IPR006303">
    <property type="entry name" value="FliR"/>
</dbReference>
<keyword evidence="12" id="KW-1185">Reference proteome</keyword>
<dbReference type="Proteomes" id="UP000000370">
    <property type="component" value="Chromosome"/>
</dbReference>
<evidence type="ECO:0000256" key="5">
    <source>
        <dbReference type="ARBA" id="ARBA00022692"/>
    </source>
</evidence>
<dbReference type="OrthoDB" id="9807748at2"/>
<dbReference type="NCBIfam" id="TIGR01400">
    <property type="entry name" value="fliR"/>
    <property type="match status" value="1"/>
</dbReference>
<comment type="function">
    <text evidence="1 10">Role in flagellar biosynthesis.</text>
</comment>
<evidence type="ECO:0000256" key="6">
    <source>
        <dbReference type="ARBA" id="ARBA00022989"/>
    </source>
</evidence>
<dbReference type="GO" id="GO:0044780">
    <property type="term" value="P:bacterial-type flagellum assembly"/>
    <property type="evidence" value="ECO:0007669"/>
    <property type="project" value="UniProtKB-UniRule"/>
</dbReference>
<comment type="similarity">
    <text evidence="2 10">Belongs to the FliR/MopE/SpaR family.</text>
</comment>
<keyword evidence="11" id="KW-0282">Flagellum</keyword>
<keyword evidence="8 10" id="KW-0975">Bacterial flagellum</keyword>
<dbReference type="HOGENOM" id="CLU_063626_2_1_9"/>
<feature type="transmembrane region" description="Helical" evidence="10">
    <location>
        <begin position="218"/>
        <end position="240"/>
    </location>
</feature>
<comment type="caution">
    <text evidence="10">Lacks conserved residue(s) required for the propagation of feature annotation.</text>
</comment>
<dbReference type="PRINTS" id="PR00953">
    <property type="entry name" value="TYPE3IMRPROT"/>
</dbReference>
<comment type="subcellular location">
    <subcellularLocation>
        <location evidence="10">Cell membrane</location>
        <topology evidence="10">Multi-pass membrane protein</topology>
    </subcellularLocation>
    <subcellularLocation>
        <location evidence="10">Bacterial flagellum basal body</location>
    </subcellularLocation>
</comment>
<keyword evidence="11" id="KW-0969">Cilium</keyword>
<evidence type="ECO:0000313" key="12">
    <source>
        <dbReference type="Proteomes" id="UP000000370"/>
    </source>
</evidence>
<evidence type="ECO:0000256" key="4">
    <source>
        <dbReference type="ARBA" id="ARBA00022475"/>
    </source>
</evidence>
<feature type="transmembrane region" description="Helical" evidence="10">
    <location>
        <begin position="124"/>
        <end position="143"/>
    </location>
</feature>
<dbReference type="Pfam" id="PF01311">
    <property type="entry name" value="Bac_export_1"/>
    <property type="match status" value="1"/>
</dbReference>
<evidence type="ECO:0000256" key="3">
    <source>
        <dbReference type="ARBA" id="ARBA00021717"/>
    </source>
</evidence>
<dbReference type="GO" id="GO:0005886">
    <property type="term" value="C:plasma membrane"/>
    <property type="evidence" value="ECO:0007669"/>
    <property type="project" value="UniProtKB-SubCell"/>
</dbReference>
<organism evidence="11 12">
    <name type="scientific">Lachnoclostridium phytofermentans (strain ATCC 700394 / DSM 18823 / ISDg)</name>
    <name type="common">Clostridium phytofermentans</name>
    <dbReference type="NCBI Taxonomy" id="357809"/>
    <lineage>
        <taxon>Bacteria</taxon>
        <taxon>Bacillati</taxon>
        <taxon>Bacillota</taxon>
        <taxon>Clostridia</taxon>
        <taxon>Lachnospirales</taxon>
        <taxon>Lachnospiraceae</taxon>
    </lineage>
</organism>
<dbReference type="AlphaFoldDB" id="A9KNE1"/>
<protein>
    <recommendedName>
        <fullName evidence="3 9">Flagellar biosynthetic protein FliR</fullName>
    </recommendedName>
</protein>
<dbReference type="InterPro" id="IPR002010">
    <property type="entry name" value="T3SS_IM_R"/>
</dbReference>
<reference evidence="12" key="1">
    <citation type="submission" date="2007-11" db="EMBL/GenBank/DDBJ databases">
        <title>Complete genome sequence of Clostridium phytofermentans ISDg.</title>
        <authorList>
            <person name="Leschine S.B."/>
            <person name="Warnick T.A."/>
            <person name="Blanchard J.L."/>
            <person name="Schnell D.J."/>
            <person name="Petit E.L."/>
            <person name="LaTouf W.G."/>
            <person name="Copeland A."/>
            <person name="Lucas S."/>
            <person name="Lapidus A."/>
            <person name="Barry K."/>
            <person name="Glavina del Rio T."/>
            <person name="Dalin E."/>
            <person name="Tice H."/>
            <person name="Pitluck S."/>
            <person name="Kiss H."/>
            <person name="Brettin T."/>
            <person name="Bruce D."/>
            <person name="Detter J.C."/>
            <person name="Han C."/>
            <person name="Kuske C."/>
            <person name="Schmutz J."/>
            <person name="Larimer F."/>
            <person name="Land M."/>
            <person name="Hauser L."/>
            <person name="Kyrpides N."/>
            <person name="Kim E.A."/>
            <person name="Richardson P."/>
        </authorList>
    </citation>
    <scope>NUCLEOTIDE SEQUENCE [LARGE SCALE GENOMIC DNA]</scope>
    <source>
        <strain evidence="12">ATCC 700394 / DSM 18823 / ISDg</strain>
    </source>
</reference>
<dbReference type="STRING" id="357809.Cphy_2697"/>
<dbReference type="GO" id="GO:0009425">
    <property type="term" value="C:bacterial-type flagellum basal body"/>
    <property type="evidence" value="ECO:0007669"/>
    <property type="project" value="UniProtKB-SubCell"/>
</dbReference>
<accession>A9KNE1</accession>
<sequence>MVIPVEQLVFFFVILVRISAFIYTGPFFSLKNVPQKVKIGLSLTLAIILNQTIPYSELVYEGVIGFAIVIVGEALAGAIMGFFSNICFQILSLAGQLMDMEIGFSMVNEFDPISNAQVTITANFYHYAVMLFLLITNMHHYIIKALVDSYQVIPVGGAKLNPLIYTVMVQFVVDFFVIAFRIILPIFASMLIVNVVLAILAKVAPQMNMFVIGLQLKVLIGFIVLLFMTLMIPSVADFIFTEMMGMLKSAISFLK</sequence>
<evidence type="ECO:0000256" key="7">
    <source>
        <dbReference type="ARBA" id="ARBA00023136"/>
    </source>
</evidence>
<evidence type="ECO:0000256" key="10">
    <source>
        <dbReference type="RuleBase" id="RU362071"/>
    </source>
</evidence>
<gene>
    <name evidence="11" type="ordered locus">Cphy_2697</name>
</gene>